<sequence length="499" mass="55296">RCKTRSDTGAWTNVLMPFVQVLSIFLVASLTRAKEQTPSELPLELTTLSPPLRKTAYFSFATDDVSGPIVVANRKMFIYSDAVYSNWTEWQNCSKYTCKEFRYRQCLNESYNEPIGGYRSHDVCPFKFIAEERPCANQSECIASRGPSPTLIRLSQTCGIRPTAKSTQTKILGGHPAKPPNWPWHVLLHKAVLAPTNPPEVIEENTDPELADQEITTEPDTAVPTEVPAKALQVQELVCGGSLLTPSWILTAAHCLKPIVKSNPVPFGRPFSLQELGSAASLVARVGSPTEGSEMTKEYMVDSIVIHPEWRPRSLDSGYDVALLKLVAPISPDEIGVETICLADVNATLNASSECYVVGHQSRPRPRPFRMLDDLFTFGSPLFPFFYRRHSDGHHGSSSSRDDPNSKGLHELRLIPSSLKKCVRCSPALSDEMHICAGKRGKATCPGDNGGGLYCHDSKTDRWAIHGVLGEYSSRRCSEHYSLFSSIASVFDWIHQHIH</sequence>
<accession>A0A0X3PFZ6</accession>
<evidence type="ECO:0000259" key="3">
    <source>
        <dbReference type="PROSITE" id="PS50240"/>
    </source>
</evidence>
<dbReference type="EMBL" id="GEEE01021955">
    <property type="protein sequence ID" value="JAP41270.1"/>
    <property type="molecule type" value="Transcribed_RNA"/>
</dbReference>
<comment type="similarity">
    <text evidence="2">Belongs to the peptidase S1 family. CLIP subfamily.</text>
</comment>
<reference evidence="4" key="1">
    <citation type="submission" date="2016-01" db="EMBL/GenBank/DDBJ databases">
        <title>Reference transcriptome for the parasite Schistocephalus solidus: insights into the molecular evolution of parasitism.</title>
        <authorList>
            <person name="Hebert F.O."/>
            <person name="Grambauer S."/>
            <person name="Barber I."/>
            <person name="Landry C.R."/>
            <person name="Aubin-Horth N."/>
        </authorList>
    </citation>
    <scope>NUCLEOTIDE SEQUENCE</scope>
</reference>
<feature type="non-terminal residue" evidence="4">
    <location>
        <position position="1"/>
    </location>
</feature>
<dbReference type="Gene3D" id="2.40.10.10">
    <property type="entry name" value="Trypsin-like serine proteases"/>
    <property type="match status" value="1"/>
</dbReference>
<dbReference type="InterPro" id="IPR051487">
    <property type="entry name" value="Ser/Thr_Proteases_Immune/Dev"/>
</dbReference>
<dbReference type="PANTHER" id="PTHR24256">
    <property type="entry name" value="TRYPTASE-RELATED"/>
    <property type="match status" value="1"/>
</dbReference>
<dbReference type="SUPFAM" id="SSF50494">
    <property type="entry name" value="Trypsin-like serine proteases"/>
    <property type="match status" value="1"/>
</dbReference>
<dbReference type="GO" id="GO:0006508">
    <property type="term" value="P:proteolysis"/>
    <property type="evidence" value="ECO:0007669"/>
    <property type="project" value="InterPro"/>
</dbReference>
<evidence type="ECO:0000256" key="1">
    <source>
        <dbReference type="ARBA" id="ARBA00023157"/>
    </source>
</evidence>
<dbReference type="SMART" id="SM00020">
    <property type="entry name" value="Tryp_SPc"/>
    <property type="match status" value="1"/>
</dbReference>
<dbReference type="PRINTS" id="PR00722">
    <property type="entry name" value="CHYMOTRYPSIN"/>
</dbReference>
<evidence type="ECO:0000313" key="4">
    <source>
        <dbReference type="EMBL" id="JAP47072.1"/>
    </source>
</evidence>
<dbReference type="InterPro" id="IPR001314">
    <property type="entry name" value="Peptidase_S1A"/>
</dbReference>
<keyword evidence="1" id="KW-1015">Disulfide bond</keyword>
<dbReference type="GO" id="GO:0004252">
    <property type="term" value="F:serine-type endopeptidase activity"/>
    <property type="evidence" value="ECO:0007669"/>
    <property type="project" value="InterPro"/>
</dbReference>
<dbReference type="InterPro" id="IPR009003">
    <property type="entry name" value="Peptidase_S1_PA"/>
</dbReference>
<proteinExistence type="inferred from homology"/>
<dbReference type="PROSITE" id="PS00134">
    <property type="entry name" value="TRYPSIN_HIS"/>
    <property type="match status" value="1"/>
</dbReference>
<organism evidence="4">
    <name type="scientific">Schistocephalus solidus</name>
    <name type="common">Tapeworm</name>
    <dbReference type="NCBI Taxonomy" id="70667"/>
    <lineage>
        <taxon>Eukaryota</taxon>
        <taxon>Metazoa</taxon>
        <taxon>Spiralia</taxon>
        <taxon>Lophotrochozoa</taxon>
        <taxon>Platyhelminthes</taxon>
        <taxon>Cestoda</taxon>
        <taxon>Eucestoda</taxon>
        <taxon>Diphyllobothriidea</taxon>
        <taxon>Diphyllobothriidae</taxon>
        <taxon>Schistocephalus</taxon>
    </lineage>
</organism>
<dbReference type="Pfam" id="PF00089">
    <property type="entry name" value="Trypsin"/>
    <property type="match status" value="2"/>
</dbReference>
<evidence type="ECO:0000256" key="2">
    <source>
        <dbReference type="ARBA" id="ARBA00024195"/>
    </source>
</evidence>
<dbReference type="AlphaFoldDB" id="A0A0X3PFZ6"/>
<dbReference type="PROSITE" id="PS50240">
    <property type="entry name" value="TRYPSIN_DOM"/>
    <property type="match status" value="1"/>
</dbReference>
<gene>
    <name evidence="4" type="ORF">TR92212</name>
</gene>
<dbReference type="EMBL" id="GEEE01016153">
    <property type="protein sequence ID" value="JAP47072.1"/>
    <property type="molecule type" value="Transcribed_RNA"/>
</dbReference>
<dbReference type="InterPro" id="IPR001254">
    <property type="entry name" value="Trypsin_dom"/>
</dbReference>
<dbReference type="InterPro" id="IPR018114">
    <property type="entry name" value="TRYPSIN_HIS"/>
</dbReference>
<dbReference type="InterPro" id="IPR043504">
    <property type="entry name" value="Peptidase_S1_PA_chymotrypsin"/>
</dbReference>
<protein>
    <recommendedName>
        <fullName evidence="3">Peptidase S1 domain-containing protein</fullName>
    </recommendedName>
</protein>
<name>A0A0X3PFZ6_SCHSO</name>
<feature type="domain" description="Peptidase S1" evidence="3">
    <location>
        <begin position="171"/>
        <end position="499"/>
    </location>
</feature>